<evidence type="ECO:0000256" key="5">
    <source>
        <dbReference type="PIRSR" id="PIRSR619791-2"/>
    </source>
</evidence>
<sequence>MYLLVFLGYALLACVPMSCSVIREPSEFIEIPDKTTPAEYLAMLHNPSEQELLINRISEQVLKATKDLLSLSPRSSRVDNVSISARLLRMQELHPREVIKLLESQGVSVPPLQPPMSCDFAHFYRTADGRCNNLKNPCWGKTDEPYRRWLPPVYGDGLTSPRIRVDGRPLPSPRQVYQWVSSQWQQTTNSTLPHLTSLVTMWGQTLAHDLILTPTIKVTTREGNKTEVKTPECCPRFNATGVTWDGPYHEDCFPIRMNYEDGFYRRGHCLDMLRSAAYVYNPDSCTPISIGRPREQMNQLTSFLDASVVYGSTEDQMRRLRENHGRGAKLMVDAWNCPLRKDRECKVSHRVCDKRCFHAGEGRANENPVLASLHIIWMREHNRIVDLLSHKPWSQDTLFHVARKIVGALLQHITYGEYLPAILGHNLVRHMNLFSPSEHGYRYDDTVDPSIYNVFSAAAFRYGHSMVDSRLMRKSMGYSASPLLSQDFFSVDDFCEPKGDPLVNILEGQADQRAQSVDCLFSTQLTQHLFAPIRNGIGQDLFSINIQRGRDHGIPPYTKWRDACQLKPVHDYSDLRGEIPDHILERIKAIYGTHGVHEVDLYVGGVSELPVNGGILGRTLTCIVSNQFSALKFGDRFWYENLQHPGALSAGQIAQIQKTTLAGVLCRNSDIRQIQRHAFFVEAPNNPKWLFCKTIGPSSLTFILYLIHILSNNIDAALSHFFK</sequence>
<evidence type="ECO:0008006" key="9">
    <source>
        <dbReference type="Google" id="ProtNLM"/>
    </source>
</evidence>
<evidence type="ECO:0000313" key="7">
    <source>
        <dbReference type="EMBL" id="KAG8189104.1"/>
    </source>
</evidence>
<keyword evidence="3" id="KW-0560">Oxidoreductase</keyword>
<evidence type="ECO:0000256" key="4">
    <source>
        <dbReference type="ARBA" id="ARBA00022729"/>
    </source>
</evidence>
<accession>A0AAV6UY69</accession>
<evidence type="ECO:0000256" key="3">
    <source>
        <dbReference type="ARBA" id="ARBA00022559"/>
    </source>
</evidence>
<organism evidence="7 8">
    <name type="scientific">Oedothorax gibbosus</name>
    <dbReference type="NCBI Taxonomy" id="931172"/>
    <lineage>
        <taxon>Eukaryota</taxon>
        <taxon>Metazoa</taxon>
        <taxon>Ecdysozoa</taxon>
        <taxon>Arthropoda</taxon>
        <taxon>Chelicerata</taxon>
        <taxon>Arachnida</taxon>
        <taxon>Araneae</taxon>
        <taxon>Araneomorphae</taxon>
        <taxon>Entelegynae</taxon>
        <taxon>Araneoidea</taxon>
        <taxon>Linyphiidae</taxon>
        <taxon>Erigoninae</taxon>
        <taxon>Oedothorax</taxon>
    </lineage>
</organism>
<dbReference type="InterPro" id="IPR010255">
    <property type="entry name" value="Haem_peroxidase_sf"/>
</dbReference>
<dbReference type="Proteomes" id="UP000827092">
    <property type="component" value="Unassembled WGS sequence"/>
</dbReference>
<dbReference type="CDD" id="cd09823">
    <property type="entry name" value="peroxinectin_like"/>
    <property type="match status" value="1"/>
</dbReference>
<dbReference type="GO" id="GO:0005576">
    <property type="term" value="C:extracellular region"/>
    <property type="evidence" value="ECO:0007669"/>
    <property type="project" value="UniProtKB-SubCell"/>
</dbReference>
<dbReference type="Gene3D" id="1.10.640.10">
    <property type="entry name" value="Haem peroxidase domain superfamily, animal type"/>
    <property type="match status" value="1"/>
</dbReference>
<feature type="signal peptide" evidence="6">
    <location>
        <begin position="1"/>
        <end position="19"/>
    </location>
</feature>
<comment type="subcellular location">
    <subcellularLocation>
        <location evidence="1">Secreted</location>
    </subcellularLocation>
</comment>
<evidence type="ECO:0000256" key="1">
    <source>
        <dbReference type="ARBA" id="ARBA00004613"/>
    </source>
</evidence>
<evidence type="ECO:0000256" key="6">
    <source>
        <dbReference type="SAM" id="SignalP"/>
    </source>
</evidence>
<dbReference type="GO" id="GO:0006979">
    <property type="term" value="P:response to oxidative stress"/>
    <property type="evidence" value="ECO:0007669"/>
    <property type="project" value="InterPro"/>
</dbReference>
<dbReference type="SUPFAM" id="SSF48113">
    <property type="entry name" value="Heme-dependent peroxidases"/>
    <property type="match status" value="1"/>
</dbReference>
<name>A0AAV6UY69_9ARAC</name>
<evidence type="ECO:0000313" key="8">
    <source>
        <dbReference type="Proteomes" id="UP000827092"/>
    </source>
</evidence>
<dbReference type="PANTHER" id="PTHR11475">
    <property type="entry name" value="OXIDASE/PEROXIDASE"/>
    <property type="match status" value="1"/>
</dbReference>
<keyword evidence="4 6" id="KW-0732">Signal</keyword>
<reference evidence="7 8" key="1">
    <citation type="journal article" date="2022" name="Nat. Ecol. Evol.">
        <title>A masculinizing supergene underlies an exaggerated male reproductive morph in a spider.</title>
        <authorList>
            <person name="Hendrickx F."/>
            <person name="De Corte Z."/>
            <person name="Sonet G."/>
            <person name="Van Belleghem S.M."/>
            <person name="Kostlbacher S."/>
            <person name="Vangestel C."/>
        </authorList>
    </citation>
    <scope>NUCLEOTIDE SEQUENCE [LARGE SCALE GENOMIC DNA]</scope>
    <source>
        <strain evidence="7">W744_W776</strain>
    </source>
</reference>
<dbReference type="InterPro" id="IPR037120">
    <property type="entry name" value="Haem_peroxidase_sf_animal"/>
</dbReference>
<dbReference type="PROSITE" id="PS50292">
    <property type="entry name" value="PEROXIDASE_3"/>
    <property type="match status" value="1"/>
</dbReference>
<keyword evidence="5" id="KW-0408">Iron</keyword>
<dbReference type="PRINTS" id="PR00457">
    <property type="entry name" value="ANPEROXIDASE"/>
</dbReference>
<dbReference type="Pfam" id="PF03098">
    <property type="entry name" value="An_peroxidase"/>
    <property type="match status" value="1"/>
</dbReference>
<dbReference type="PANTHER" id="PTHR11475:SF134">
    <property type="entry name" value="LD42267P"/>
    <property type="match status" value="1"/>
</dbReference>
<keyword evidence="2" id="KW-0964">Secreted</keyword>
<proteinExistence type="predicted"/>
<protein>
    <recommendedName>
        <fullName evidence="9">Peroxidase</fullName>
    </recommendedName>
</protein>
<dbReference type="FunFam" id="1.10.640.10:FF:000003">
    <property type="entry name" value="chorion peroxidase"/>
    <property type="match status" value="1"/>
</dbReference>
<dbReference type="InterPro" id="IPR019791">
    <property type="entry name" value="Haem_peroxidase_animal"/>
</dbReference>
<feature type="binding site" description="axial binding residue" evidence="5">
    <location>
        <position position="464"/>
    </location>
    <ligand>
        <name>heme b</name>
        <dbReference type="ChEBI" id="CHEBI:60344"/>
    </ligand>
    <ligandPart>
        <name>Fe</name>
        <dbReference type="ChEBI" id="CHEBI:18248"/>
    </ligandPart>
</feature>
<keyword evidence="5" id="KW-0349">Heme</keyword>
<comment type="caution">
    <text evidence="7">The sequence shown here is derived from an EMBL/GenBank/DDBJ whole genome shotgun (WGS) entry which is preliminary data.</text>
</comment>
<dbReference type="GO" id="GO:0046872">
    <property type="term" value="F:metal ion binding"/>
    <property type="evidence" value="ECO:0007669"/>
    <property type="project" value="UniProtKB-KW"/>
</dbReference>
<keyword evidence="5" id="KW-0479">Metal-binding</keyword>
<evidence type="ECO:0000256" key="2">
    <source>
        <dbReference type="ARBA" id="ARBA00022525"/>
    </source>
</evidence>
<dbReference type="GO" id="GO:0020037">
    <property type="term" value="F:heme binding"/>
    <property type="evidence" value="ECO:0007669"/>
    <property type="project" value="InterPro"/>
</dbReference>
<dbReference type="AlphaFoldDB" id="A0AAV6UY69"/>
<dbReference type="GO" id="GO:0004601">
    <property type="term" value="F:peroxidase activity"/>
    <property type="evidence" value="ECO:0007669"/>
    <property type="project" value="UniProtKB-KW"/>
</dbReference>
<keyword evidence="3" id="KW-0575">Peroxidase</keyword>
<dbReference type="EMBL" id="JAFNEN010000221">
    <property type="protein sequence ID" value="KAG8189104.1"/>
    <property type="molecule type" value="Genomic_DNA"/>
</dbReference>
<gene>
    <name evidence="7" type="ORF">JTE90_028647</name>
</gene>
<keyword evidence="8" id="KW-1185">Reference proteome</keyword>
<feature type="chain" id="PRO_5043876894" description="Peroxidase" evidence="6">
    <location>
        <begin position="20"/>
        <end position="723"/>
    </location>
</feature>